<dbReference type="STRING" id="445710.ATSB10_34660"/>
<dbReference type="AlphaFoldDB" id="A0A160N4P4"/>
<keyword evidence="3" id="KW-1185">Reference proteome</keyword>
<evidence type="ECO:0000313" key="2">
    <source>
        <dbReference type="EMBL" id="AND70920.1"/>
    </source>
</evidence>
<dbReference type="InterPro" id="IPR001509">
    <property type="entry name" value="Epimerase_deHydtase"/>
</dbReference>
<dbReference type="EMBL" id="CP014841">
    <property type="protein sequence ID" value="AND70920.1"/>
    <property type="molecule type" value="Genomic_DNA"/>
</dbReference>
<name>A0A160N4P4_9GAMM</name>
<dbReference type="OrthoDB" id="9787292at2"/>
<dbReference type="GO" id="GO:0005737">
    <property type="term" value="C:cytoplasm"/>
    <property type="evidence" value="ECO:0007669"/>
    <property type="project" value="TreeGrafter"/>
</dbReference>
<accession>A0A160N4P4</accession>
<feature type="domain" description="NAD-dependent epimerase/dehydratase" evidence="1">
    <location>
        <begin position="3"/>
        <end position="214"/>
    </location>
</feature>
<dbReference type="InterPro" id="IPR036291">
    <property type="entry name" value="NAD(P)-bd_dom_sf"/>
</dbReference>
<dbReference type="CDD" id="cd05262">
    <property type="entry name" value="SDR_a7"/>
    <property type="match status" value="1"/>
</dbReference>
<reference evidence="2 3" key="1">
    <citation type="submission" date="2016-02" db="EMBL/GenBank/DDBJ databases">
        <title>Complete genome sequencing and analysis of ATSB10, Dyella thiooxydans isolated from rhizosphere soil of sunflower (Helianthus annuus L.).</title>
        <authorList>
            <person name="Lee Y."/>
            <person name="Hwangbo K."/>
            <person name="Chung H."/>
            <person name="Yoo J."/>
            <person name="Kim K.Y."/>
            <person name="Sa T.M."/>
            <person name="Um Y."/>
            <person name="Madhaiyan M."/>
        </authorList>
    </citation>
    <scope>NUCLEOTIDE SEQUENCE [LARGE SCALE GENOMIC DNA]</scope>
    <source>
        <strain evidence="2 3">ATSB10</strain>
    </source>
</reference>
<dbReference type="PANTHER" id="PTHR48079">
    <property type="entry name" value="PROTEIN YEEZ"/>
    <property type="match status" value="1"/>
</dbReference>
<dbReference type="RefSeq" id="WP_063673892.1">
    <property type="nucleotide sequence ID" value="NZ_CP014841.1"/>
</dbReference>
<dbReference type="PATRIC" id="fig|445710.3.peg.3465"/>
<dbReference type="Proteomes" id="UP000077255">
    <property type="component" value="Chromosome"/>
</dbReference>
<proteinExistence type="predicted"/>
<protein>
    <recommendedName>
        <fullName evidence="1">NAD-dependent epimerase/dehydratase domain-containing protein</fullName>
    </recommendedName>
</protein>
<dbReference type="GO" id="GO:0004029">
    <property type="term" value="F:aldehyde dehydrogenase (NAD+) activity"/>
    <property type="evidence" value="ECO:0007669"/>
    <property type="project" value="TreeGrafter"/>
</dbReference>
<gene>
    <name evidence="2" type="ORF">ATSB10_34660</name>
</gene>
<organism evidence="2 3">
    <name type="scientific">Dyella thiooxydans</name>
    <dbReference type="NCBI Taxonomy" id="445710"/>
    <lineage>
        <taxon>Bacteria</taxon>
        <taxon>Pseudomonadati</taxon>
        <taxon>Pseudomonadota</taxon>
        <taxon>Gammaproteobacteria</taxon>
        <taxon>Lysobacterales</taxon>
        <taxon>Rhodanobacteraceae</taxon>
        <taxon>Dyella</taxon>
    </lineage>
</organism>
<dbReference type="Gene3D" id="3.40.50.720">
    <property type="entry name" value="NAD(P)-binding Rossmann-like Domain"/>
    <property type="match status" value="1"/>
</dbReference>
<dbReference type="KEGG" id="dtx:ATSB10_34660"/>
<evidence type="ECO:0000313" key="3">
    <source>
        <dbReference type="Proteomes" id="UP000077255"/>
    </source>
</evidence>
<dbReference type="SUPFAM" id="SSF51735">
    <property type="entry name" value="NAD(P)-binding Rossmann-fold domains"/>
    <property type="match status" value="1"/>
</dbReference>
<dbReference type="Pfam" id="PF01370">
    <property type="entry name" value="Epimerase"/>
    <property type="match status" value="1"/>
</dbReference>
<dbReference type="PANTHER" id="PTHR48079:SF6">
    <property type="entry name" value="NAD(P)-BINDING DOMAIN-CONTAINING PROTEIN-RELATED"/>
    <property type="match status" value="1"/>
</dbReference>
<sequence>MRVFVTGATGFIGTRVVRELLAHGHEVTGLCRSEDKARSLAALGAAAHRGSLEQPDSLRAGAAQADAVIHTAFDHDFAHFAANCEKDYRAIHALGSALAGSDRPLLITSGTGMGSPGAGLPAREDVLNLDHPNPRGASERAGQELLDAGVAVSVVRLPQVHDTTRQGLVSPWIQMARARGVCAYVGEGRNRWPAAHVQDVARLYRLALEHRTPGARYHAVAEPGIAARDIARVLGERLGLPVTSIATADAPDYFGWLAAFAAMDLPASSEWTRRTLGWQTAGPGLLDDLERLELQADAA</sequence>
<dbReference type="InterPro" id="IPR051783">
    <property type="entry name" value="NAD(P)-dependent_oxidoreduct"/>
</dbReference>
<evidence type="ECO:0000259" key="1">
    <source>
        <dbReference type="Pfam" id="PF01370"/>
    </source>
</evidence>